<evidence type="ECO:0000313" key="3">
    <source>
        <dbReference type="Proteomes" id="UP000327013"/>
    </source>
</evidence>
<evidence type="ECO:0000256" key="1">
    <source>
        <dbReference type="ARBA" id="ARBA00006974"/>
    </source>
</evidence>
<dbReference type="EMBL" id="CM017326">
    <property type="protein sequence ID" value="KAE8076004.1"/>
    <property type="molecule type" value="Genomic_DNA"/>
</dbReference>
<reference evidence="2 3" key="1">
    <citation type="submission" date="2019-06" db="EMBL/GenBank/DDBJ databases">
        <title>A chromosomal-level reference genome of Carpinus fangiana (Coryloideae, Betulaceae).</title>
        <authorList>
            <person name="Yang X."/>
            <person name="Wang Z."/>
            <person name="Zhang L."/>
            <person name="Hao G."/>
            <person name="Liu J."/>
            <person name="Yang Y."/>
        </authorList>
    </citation>
    <scope>NUCLEOTIDE SEQUENCE [LARGE SCALE GENOMIC DNA]</scope>
    <source>
        <strain evidence="2">Cfa_2016G</strain>
        <tissue evidence="2">Leaf</tissue>
    </source>
</reference>
<dbReference type="OrthoDB" id="1936278at2759"/>
<dbReference type="PANTHER" id="PTHR31175">
    <property type="entry name" value="AUXIN-RESPONSIVE FAMILY PROTEIN"/>
    <property type="match status" value="1"/>
</dbReference>
<evidence type="ECO:0000313" key="2">
    <source>
        <dbReference type="EMBL" id="KAE8076004.1"/>
    </source>
</evidence>
<proteinExistence type="inferred from homology"/>
<name>A0A5N6RBG7_9ROSI</name>
<dbReference type="Proteomes" id="UP000327013">
    <property type="component" value="Chromosome 6"/>
</dbReference>
<dbReference type="GO" id="GO:0009733">
    <property type="term" value="P:response to auxin"/>
    <property type="evidence" value="ECO:0007669"/>
    <property type="project" value="InterPro"/>
</dbReference>
<gene>
    <name evidence="2" type="ORF">FH972_014680</name>
</gene>
<dbReference type="InterPro" id="IPR003676">
    <property type="entry name" value="SAUR_fam"/>
</dbReference>
<evidence type="ECO:0008006" key="4">
    <source>
        <dbReference type="Google" id="ProtNLM"/>
    </source>
</evidence>
<dbReference type="PANTHER" id="PTHR31175:SF122">
    <property type="entry name" value="AUXIN-RESPONSIVE PROTEIN SAUR64-LIKE"/>
    <property type="match status" value="1"/>
</dbReference>
<comment type="similarity">
    <text evidence="1">Belongs to the ARG7 family.</text>
</comment>
<sequence length="111" mass="12934">MFSSKKLIKWPKKMYNTIKRKIIVQAEAIRNVGRESCSSLLADKGHFVVYTADQRRFMIPLLFLNTEIFRELLKLSEEEFGLPRDGPLTLSCDAIILEYIVTIIQRVQVKM</sequence>
<accession>A0A5N6RBG7</accession>
<keyword evidence="3" id="KW-1185">Reference proteome</keyword>
<protein>
    <recommendedName>
        <fullName evidence="4">Auxin-responsive protein</fullName>
    </recommendedName>
</protein>
<dbReference type="Pfam" id="PF02519">
    <property type="entry name" value="Auxin_inducible"/>
    <property type="match status" value="1"/>
</dbReference>
<dbReference type="AlphaFoldDB" id="A0A5N6RBG7"/>
<organism evidence="2 3">
    <name type="scientific">Carpinus fangiana</name>
    <dbReference type="NCBI Taxonomy" id="176857"/>
    <lineage>
        <taxon>Eukaryota</taxon>
        <taxon>Viridiplantae</taxon>
        <taxon>Streptophyta</taxon>
        <taxon>Embryophyta</taxon>
        <taxon>Tracheophyta</taxon>
        <taxon>Spermatophyta</taxon>
        <taxon>Magnoliopsida</taxon>
        <taxon>eudicotyledons</taxon>
        <taxon>Gunneridae</taxon>
        <taxon>Pentapetalae</taxon>
        <taxon>rosids</taxon>
        <taxon>fabids</taxon>
        <taxon>Fagales</taxon>
        <taxon>Betulaceae</taxon>
        <taxon>Carpinus</taxon>
    </lineage>
</organism>